<keyword evidence="4" id="KW-0223">Dioxygenase</keyword>
<organism evidence="9">
    <name type="scientific">freshwater metagenome</name>
    <dbReference type="NCBI Taxonomy" id="449393"/>
    <lineage>
        <taxon>unclassified sequences</taxon>
        <taxon>metagenomes</taxon>
        <taxon>ecological metagenomes</taxon>
    </lineage>
</organism>
<dbReference type="GO" id="GO:0008199">
    <property type="term" value="F:ferric iron binding"/>
    <property type="evidence" value="ECO:0007669"/>
    <property type="project" value="InterPro"/>
</dbReference>
<keyword evidence="6" id="KW-0408">Iron</keyword>
<evidence type="ECO:0000259" key="7">
    <source>
        <dbReference type="Pfam" id="PF00775"/>
    </source>
</evidence>
<feature type="domain" description="Intradiol ring-cleavage dioxygenases" evidence="7">
    <location>
        <begin position="122"/>
        <end position="284"/>
    </location>
</feature>
<dbReference type="Pfam" id="PF04444">
    <property type="entry name" value="Dioxygenase_N"/>
    <property type="match status" value="1"/>
</dbReference>
<dbReference type="InterPro" id="IPR000627">
    <property type="entry name" value="Intradiol_dOase_C"/>
</dbReference>
<dbReference type="GO" id="GO:0018576">
    <property type="term" value="F:catechol 1,2-dioxygenase activity"/>
    <property type="evidence" value="ECO:0007669"/>
    <property type="project" value="InterPro"/>
</dbReference>
<dbReference type="GO" id="GO:0009712">
    <property type="term" value="P:catechol-containing compound metabolic process"/>
    <property type="evidence" value="ECO:0007669"/>
    <property type="project" value="InterPro"/>
</dbReference>
<evidence type="ECO:0000256" key="6">
    <source>
        <dbReference type="ARBA" id="ARBA00023004"/>
    </source>
</evidence>
<comment type="cofactor">
    <cofactor evidence="1">
        <name>Fe(3+)</name>
        <dbReference type="ChEBI" id="CHEBI:29034"/>
    </cofactor>
</comment>
<dbReference type="SUPFAM" id="SSF49482">
    <property type="entry name" value="Aromatic compound dioxygenase"/>
    <property type="match status" value="1"/>
</dbReference>
<keyword evidence="3" id="KW-0479">Metal-binding</keyword>
<dbReference type="InterPro" id="IPR007535">
    <property type="entry name" value="Catechol_dOase_N"/>
</dbReference>
<name>A0A6J6WV41_9ZZZZ</name>
<protein>
    <submittedName>
        <fullName evidence="9">Unannotated protein</fullName>
    </submittedName>
</protein>
<comment type="similarity">
    <text evidence="2">Belongs to the intradiol ring-cleavage dioxygenase family.</text>
</comment>
<proteinExistence type="inferred from homology"/>
<dbReference type="CDD" id="cd03461">
    <property type="entry name" value="1_2-HQD"/>
    <property type="match status" value="1"/>
</dbReference>
<evidence type="ECO:0000256" key="5">
    <source>
        <dbReference type="ARBA" id="ARBA00023002"/>
    </source>
</evidence>
<evidence type="ECO:0000256" key="3">
    <source>
        <dbReference type="ARBA" id="ARBA00022723"/>
    </source>
</evidence>
<accession>A0A6J6WV41</accession>
<dbReference type="InterPro" id="IPR039390">
    <property type="entry name" value="1_2-HQD/HQD"/>
</dbReference>
<feature type="domain" description="Catechol dioxygenase N-terminal" evidence="8">
    <location>
        <begin position="22"/>
        <end position="96"/>
    </location>
</feature>
<dbReference type="Pfam" id="PF00775">
    <property type="entry name" value="Dioxygenase_C"/>
    <property type="match status" value="1"/>
</dbReference>
<evidence type="ECO:0000259" key="8">
    <source>
        <dbReference type="Pfam" id="PF04444"/>
    </source>
</evidence>
<sequence>MININEHSITQAVLQRLDNCDNPRLKTVISSMVKHLHEFAREVQLTEEEWMAGIQFLTATGHKCDDKRQEFILLSDTLGLSMLTVAMQNAKPAGATEATVFGPFHTEHPPEYQAGGDIANGASGEILFVSARVLNTEGQAVQGARVNVWQADADGLYDVQRPGLQSSQARGILHSDEQGRVAFQTVLPVSYPIPTDGPVGQMLLATGRHPWRPAHVHFKIDAPGYQSLITHVFRDDDDYLQSDVVFGVRSSLLGKYVRHESGEAPDGQQWQQPFYTLSYDFVLAAT</sequence>
<dbReference type="AlphaFoldDB" id="A0A6J6WV41"/>
<dbReference type="EMBL" id="CAFAAI010000021">
    <property type="protein sequence ID" value="CAB4788662.1"/>
    <property type="molecule type" value="Genomic_DNA"/>
</dbReference>
<dbReference type="PANTHER" id="PTHR33711:SF7">
    <property type="entry name" value="INTRADIOL RING-CLEAVAGE DIOXYGENASES DOMAIN-CONTAINING PROTEIN-RELATED"/>
    <property type="match status" value="1"/>
</dbReference>
<evidence type="ECO:0000256" key="1">
    <source>
        <dbReference type="ARBA" id="ARBA00001965"/>
    </source>
</evidence>
<gene>
    <name evidence="9" type="ORF">UFOPK2992_00239</name>
</gene>
<dbReference type="InterPro" id="IPR050770">
    <property type="entry name" value="Intradiol_RC_Dioxygenase"/>
</dbReference>
<evidence type="ECO:0000256" key="4">
    <source>
        <dbReference type="ARBA" id="ARBA00022964"/>
    </source>
</evidence>
<dbReference type="PANTHER" id="PTHR33711">
    <property type="entry name" value="DIOXYGENASE, PUTATIVE (AFU_ORTHOLOGUE AFUA_2G02910)-RELATED"/>
    <property type="match status" value="1"/>
</dbReference>
<reference evidence="9" key="1">
    <citation type="submission" date="2020-05" db="EMBL/GenBank/DDBJ databases">
        <authorList>
            <person name="Chiriac C."/>
            <person name="Salcher M."/>
            <person name="Ghai R."/>
            <person name="Kavagutti S V."/>
        </authorList>
    </citation>
    <scope>NUCLEOTIDE SEQUENCE</scope>
</reference>
<evidence type="ECO:0000256" key="2">
    <source>
        <dbReference type="ARBA" id="ARBA00007825"/>
    </source>
</evidence>
<dbReference type="Gene3D" id="2.60.130.10">
    <property type="entry name" value="Aromatic compound dioxygenase"/>
    <property type="match status" value="1"/>
</dbReference>
<evidence type="ECO:0000313" key="9">
    <source>
        <dbReference type="EMBL" id="CAB4788662.1"/>
    </source>
</evidence>
<keyword evidence="5" id="KW-0560">Oxidoreductase</keyword>
<dbReference type="InterPro" id="IPR015889">
    <property type="entry name" value="Intradiol_dOase_core"/>
</dbReference>